<dbReference type="PROSITE" id="PS00584">
    <property type="entry name" value="PFKB_KINASES_2"/>
    <property type="match status" value="1"/>
</dbReference>
<dbReference type="Proteomes" id="UP001596455">
    <property type="component" value="Unassembled WGS sequence"/>
</dbReference>
<sequence length="359" mass="37145">MSWPPEPRSLGERLDVVGVGEVMLLLQATPPRTVADAETMLVDVAGAEYNLCAAVARLGGRAALLTRLGADSPADRIRRAMADLHIDDALVATDPGRPTGLLLREVPPDGARRVTYYRSGSAASAMTTTDAARVWDEPPRAVVLSGLTAALGAGPRDLVTALAARAADHGTSVVVDVNLRPGFGDLDAVVATLGEILPRTDLLVLGDDESEPVLGATEPAAVFAAARDRGVGEVVLKGGERGCWYPGPEGAPVHLASRATRVVDPVGGGDAFLGGYLAARLTGASPRAAAELGSDLAAGVIGAFGDTQGLPDARDAVRWVRGADLLTSTPIPRRKAESWRADIAAAVDDDVPTDPWERA</sequence>
<comment type="caution">
    <text evidence="5">The sequence shown here is derived from an EMBL/GenBank/DDBJ whole genome shotgun (WGS) entry which is preliminary data.</text>
</comment>
<reference evidence="6" key="1">
    <citation type="journal article" date="2019" name="Int. J. Syst. Evol. Microbiol.">
        <title>The Global Catalogue of Microorganisms (GCM) 10K type strain sequencing project: providing services to taxonomists for standard genome sequencing and annotation.</title>
        <authorList>
            <consortium name="The Broad Institute Genomics Platform"/>
            <consortium name="The Broad Institute Genome Sequencing Center for Infectious Disease"/>
            <person name="Wu L."/>
            <person name="Ma J."/>
        </authorList>
    </citation>
    <scope>NUCLEOTIDE SEQUENCE [LARGE SCALE GENOMIC DNA]</scope>
    <source>
        <strain evidence="6">JCM 1490</strain>
    </source>
</reference>
<dbReference type="PANTHER" id="PTHR43085">
    <property type="entry name" value="HEXOKINASE FAMILY MEMBER"/>
    <property type="match status" value="1"/>
</dbReference>
<keyword evidence="2" id="KW-0808">Transferase</keyword>
<name>A0ABW2QE11_9MICO</name>
<dbReference type="Pfam" id="PF00294">
    <property type="entry name" value="PfkB"/>
    <property type="match status" value="1"/>
</dbReference>
<evidence type="ECO:0000256" key="3">
    <source>
        <dbReference type="ARBA" id="ARBA00022777"/>
    </source>
</evidence>
<dbReference type="PANTHER" id="PTHR43085:SF57">
    <property type="entry name" value="CARBOHYDRATE KINASE PFKB DOMAIN-CONTAINING PROTEIN"/>
    <property type="match status" value="1"/>
</dbReference>
<gene>
    <name evidence="5" type="ORF">ACFQQL_11870</name>
</gene>
<dbReference type="SUPFAM" id="SSF53613">
    <property type="entry name" value="Ribokinase-like"/>
    <property type="match status" value="1"/>
</dbReference>
<keyword evidence="3 5" id="KW-0418">Kinase</keyword>
<proteinExistence type="inferred from homology"/>
<dbReference type="Gene3D" id="3.40.1190.20">
    <property type="match status" value="1"/>
</dbReference>
<accession>A0ABW2QE11</accession>
<comment type="similarity">
    <text evidence="1">Belongs to the carbohydrate kinase PfkB family.</text>
</comment>
<evidence type="ECO:0000313" key="5">
    <source>
        <dbReference type="EMBL" id="MFC7405810.1"/>
    </source>
</evidence>
<evidence type="ECO:0000256" key="2">
    <source>
        <dbReference type="ARBA" id="ARBA00022679"/>
    </source>
</evidence>
<dbReference type="InterPro" id="IPR050306">
    <property type="entry name" value="PfkB_Carbo_kinase"/>
</dbReference>
<dbReference type="GO" id="GO:0016301">
    <property type="term" value="F:kinase activity"/>
    <property type="evidence" value="ECO:0007669"/>
    <property type="project" value="UniProtKB-KW"/>
</dbReference>
<dbReference type="InterPro" id="IPR002173">
    <property type="entry name" value="Carboh/pur_kinase_PfkB_CS"/>
</dbReference>
<dbReference type="EMBL" id="JBHTCQ010000002">
    <property type="protein sequence ID" value="MFC7405810.1"/>
    <property type="molecule type" value="Genomic_DNA"/>
</dbReference>
<keyword evidence="6" id="KW-1185">Reference proteome</keyword>
<evidence type="ECO:0000313" key="6">
    <source>
        <dbReference type="Proteomes" id="UP001596455"/>
    </source>
</evidence>
<organism evidence="5 6">
    <name type="scientific">Georgenia alba</name>
    <dbReference type="NCBI Taxonomy" id="2233858"/>
    <lineage>
        <taxon>Bacteria</taxon>
        <taxon>Bacillati</taxon>
        <taxon>Actinomycetota</taxon>
        <taxon>Actinomycetes</taxon>
        <taxon>Micrococcales</taxon>
        <taxon>Bogoriellaceae</taxon>
        <taxon>Georgenia</taxon>
    </lineage>
</organism>
<dbReference type="CDD" id="cd01166">
    <property type="entry name" value="KdgK"/>
    <property type="match status" value="1"/>
</dbReference>
<feature type="domain" description="Carbohydrate kinase PfkB" evidence="4">
    <location>
        <begin position="15"/>
        <end position="312"/>
    </location>
</feature>
<protein>
    <submittedName>
        <fullName evidence="5">Sugar kinase</fullName>
    </submittedName>
</protein>
<dbReference type="RefSeq" id="WP_382394583.1">
    <property type="nucleotide sequence ID" value="NZ_JBHTCQ010000002.1"/>
</dbReference>
<evidence type="ECO:0000259" key="4">
    <source>
        <dbReference type="Pfam" id="PF00294"/>
    </source>
</evidence>
<dbReference type="InterPro" id="IPR011611">
    <property type="entry name" value="PfkB_dom"/>
</dbReference>
<dbReference type="InterPro" id="IPR029056">
    <property type="entry name" value="Ribokinase-like"/>
</dbReference>
<evidence type="ECO:0000256" key="1">
    <source>
        <dbReference type="ARBA" id="ARBA00010688"/>
    </source>
</evidence>